<feature type="domain" description="ABC transmembrane type-1" evidence="8">
    <location>
        <begin position="67"/>
        <end position="258"/>
    </location>
</feature>
<dbReference type="InterPro" id="IPR000515">
    <property type="entry name" value="MetI-like"/>
</dbReference>
<keyword evidence="5 7" id="KW-1133">Transmembrane helix</keyword>
<reference evidence="9 10" key="1">
    <citation type="submission" date="2021-03" db="EMBL/GenBank/DDBJ databases">
        <title>Genomic Encyclopedia of Type Strains, Phase IV (KMG-IV): sequencing the most valuable type-strain genomes for metagenomic binning, comparative biology and taxonomic classification.</title>
        <authorList>
            <person name="Goeker M."/>
        </authorList>
    </citation>
    <scope>NUCLEOTIDE SEQUENCE [LARGE SCALE GENOMIC DNA]</scope>
    <source>
        <strain evidence="9 10">DSM 24738</strain>
    </source>
</reference>
<name>A0ABS4GM58_9BACL</name>
<dbReference type="Proteomes" id="UP001519343">
    <property type="component" value="Unassembled WGS sequence"/>
</dbReference>
<feature type="transmembrane region" description="Helical" evidence="7">
    <location>
        <begin position="135"/>
        <end position="154"/>
    </location>
</feature>
<dbReference type="Pfam" id="PF00528">
    <property type="entry name" value="BPD_transp_1"/>
    <property type="match status" value="1"/>
</dbReference>
<evidence type="ECO:0000259" key="8">
    <source>
        <dbReference type="PROSITE" id="PS50928"/>
    </source>
</evidence>
<dbReference type="InterPro" id="IPR035906">
    <property type="entry name" value="MetI-like_sf"/>
</dbReference>
<protein>
    <submittedName>
        <fullName evidence="9">Raffinose/stachyose/melibiose transport system permease protein</fullName>
    </submittedName>
</protein>
<dbReference type="EMBL" id="JAGGKT010000002">
    <property type="protein sequence ID" value="MBP1931339.1"/>
    <property type="molecule type" value="Genomic_DNA"/>
</dbReference>
<sequence>MIFLAKKFPLYVLALFLLVFTGYPFLYMVATSLKTQEEFFKAPFSIITSISFDNYFSVLEMGLTQYFVNSILVSVISVVTVVFISALASYPLSRMRFRLNRTLFLIFIAGMMLPIHSTLIPTFMLTQKMEIYDTMLALIGPYIAFSIPISIFILTQFMQEIPQALEDAAKIDGCTHFGVFWRVILPMMGPALSTVFIYNLIHLWTEFIFALVLITSPEKMTLPLGLQNFYGEFSVNVPGLMAALTLASLPVLLVYFISQEKVVKGLAGGAVKE</sequence>
<evidence type="ECO:0000313" key="10">
    <source>
        <dbReference type="Proteomes" id="UP001519343"/>
    </source>
</evidence>
<feature type="transmembrane region" description="Helical" evidence="7">
    <location>
        <begin position="12"/>
        <end position="30"/>
    </location>
</feature>
<keyword evidence="4 7" id="KW-0812">Transmembrane</keyword>
<dbReference type="Gene3D" id="1.10.3720.10">
    <property type="entry name" value="MetI-like"/>
    <property type="match status" value="1"/>
</dbReference>
<feature type="transmembrane region" description="Helical" evidence="7">
    <location>
        <begin position="235"/>
        <end position="257"/>
    </location>
</feature>
<dbReference type="CDD" id="cd06261">
    <property type="entry name" value="TM_PBP2"/>
    <property type="match status" value="1"/>
</dbReference>
<organism evidence="9 10">
    <name type="scientific">Ammoniphilus resinae</name>
    <dbReference type="NCBI Taxonomy" id="861532"/>
    <lineage>
        <taxon>Bacteria</taxon>
        <taxon>Bacillati</taxon>
        <taxon>Bacillota</taxon>
        <taxon>Bacilli</taxon>
        <taxon>Bacillales</taxon>
        <taxon>Paenibacillaceae</taxon>
        <taxon>Aneurinibacillus group</taxon>
        <taxon>Ammoniphilus</taxon>
    </lineage>
</organism>
<keyword evidence="10" id="KW-1185">Reference proteome</keyword>
<dbReference type="PANTHER" id="PTHR32243">
    <property type="entry name" value="MALTOSE TRANSPORT SYSTEM PERMEASE-RELATED"/>
    <property type="match status" value="1"/>
</dbReference>
<dbReference type="RefSeq" id="WP_209809408.1">
    <property type="nucleotide sequence ID" value="NZ_JAGGKT010000002.1"/>
</dbReference>
<comment type="subcellular location">
    <subcellularLocation>
        <location evidence="1 7">Cell membrane</location>
        <topology evidence="1 7">Multi-pass membrane protein</topology>
    </subcellularLocation>
</comment>
<evidence type="ECO:0000256" key="4">
    <source>
        <dbReference type="ARBA" id="ARBA00022692"/>
    </source>
</evidence>
<keyword evidence="6 7" id="KW-0472">Membrane</keyword>
<evidence type="ECO:0000256" key="6">
    <source>
        <dbReference type="ARBA" id="ARBA00023136"/>
    </source>
</evidence>
<accession>A0ABS4GM58</accession>
<keyword evidence="2 7" id="KW-0813">Transport</keyword>
<evidence type="ECO:0000313" key="9">
    <source>
        <dbReference type="EMBL" id="MBP1931339.1"/>
    </source>
</evidence>
<dbReference type="PROSITE" id="PS50928">
    <property type="entry name" value="ABC_TM1"/>
    <property type="match status" value="1"/>
</dbReference>
<comment type="caution">
    <text evidence="9">The sequence shown here is derived from an EMBL/GenBank/DDBJ whole genome shotgun (WGS) entry which is preliminary data.</text>
</comment>
<evidence type="ECO:0000256" key="5">
    <source>
        <dbReference type="ARBA" id="ARBA00022989"/>
    </source>
</evidence>
<evidence type="ECO:0000256" key="1">
    <source>
        <dbReference type="ARBA" id="ARBA00004651"/>
    </source>
</evidence>
<dbReference type="SUPFAM" id="SSF161098">
    <property type="entry name" value="MetI-like"/>
    <property type="match status" value="1"/>
</dbReference>
<dbReference type="PANTHER" id="PTHR32243:SF24">
    <property type="entry name" value="DIACETYLCHITOBIOSE UPTAKE SYSTEM PERMEASE PROTEIN NGCG"/>
    <property type="match status" value="1"/>
</dbReference>
<feature type="transmembrane region" description="Helical" evidence="7">
    <location>
        <begin position="66"/>
        <end position="90"/>
    </location>
</feature>
<comment type="similarity">
    <text evidence="7">Belongs to the binding-protein-dependent transport system permease family.</text>
</comment>
<evidence type="ECO:0000256" key="7">
    <source>
        <dbReference type="RuleBase" id="RU363032"/>
    </source>
</evidence>
<feature type="transmembrane region" description="Helical" evidence="7">
    <location>
        <begin position="102"/>
        <end position="123"/>
    </location>
</feature>
<proteinExistence type="inferred from homology"/>
<evidence type="ECO:0000256" key="3">
    <source>
        <dbReference type="ARBA" id="ARBA00022475"/>
    </source>
</evidence>
<gene>
    <name evidence="9" type="ORF">J2Z37_001336</name>
</gene>
<evidence type="ECO:0000256" key="2">
    <source>
        <dbReference type="ARBA" id="ARBA00022448"/>
    </source>
</evidence>
<dbReference type="InterPro" id="IPR050901">
    <property type="entry name" value="BP-dep_ABC_trans_perm"/>
</dbReference>
<keyword evidence="3" id="KW-1003">Cell membrane</keyword>